<accession>A0ABU7DJ04</accession>
<feature type="compositionally biased region" description="Low complexity" evidence="1">
    <location>
        <begin position="133"/>
        <end position="146"/>
    </location>
</feature>
<name>A0ABU7DJ04_9TELE</name>
<comment type="caution">
    <text evidence="2">The sequence shown here is derived from an EMBL/GenBank/DDBJ whole genome shotgun (WGS) entry which is preliminary data.</text>
</comment>
<feature type="region of interest" description="Disordered" evidence="1">
    <location>
        <begin position="66"/>
        <end position="96"/>
    </location>
</feature>
<reference evidence="2 3" key="1">
    <citation type="submission" date="2021-06" db="EMBL/GenBank/DDBJ databases">
        <authorList>
            <person name="Palmer J.M."/>
        </authorList>
    </citation>
    <scope>NUCLEOTIDE SEQUENCE [LARGE SCALE GENOMIC DNA]</scope>
    <source>
        <strain evidence="2 3">CL_MEX2019</strain>
        <tissue evidence="2">Muscle</tissue>
    </source>
</reference>
<dbReference type="Proteomes" id="UP001352852">
    <property type="component" value="Unassembled WGS sequence"/>
</dbReference>
<evidence type="ECO:0000256" key="1">
    <source>
        <dbReference type="SAM" id="MobiDB-lite"/>
    </source>
</evidence>
<keyword evidence="3" id="KW-1185">Reference proteome</keyword>
<sequence>MNLFLARTSRNPYPRLSTAASVSSRHLSALSPTLTTWISNHFSPFNGDFHVLAPGSCSDPIETLELKLPRNSGESSSSWQPKLHTPPPQVSSTKPQNSPCFFSIWTVVLTLSFPVLSQTLTSAVTTYLRPDSRPSSSSQSYHSGPTSRPPGQTSTPPPVGKE</sequence>
<proteinExistence type="predicted"/>
<feature type="region of interest" description="Disordered" evidence="1">
    <location>
        <begin position="128"/>
        <end position="162"/>
    </location>
</feature>
<evidence type="ECO:0000313" key="2">
    <source>
        <dbReference type="EMBL" id="MED6274912.1"/>
    </source>
</evidence>
<organism evidence="2 3">
    <name type="scientific">Characodon lateralis</name>
    <dbReference type="NCBI Taxonomy" id="208331"/>
    <lineage>
        <taxon>Eukaryota</taxon>
        <taxon>Metazoa</taxon>
        <taxon>Chordata</taxon>
        <taxon>Craniata</taxon>
        <taxon>Vertebrata</taxon>
        <taxon>Euteleostomi</taxon>
        <taxon>Actinopterygii</taxon>
        <taxon>Neopterygii</taxon>
        <taxon>Teleostei</taxon>
        <taxon>Neoteleostei</taxon>
        <taxon>Acanthomorphata</taxon>
        <taxon>Ovalentaria</taxon>
        <taxon>Atherinomorphae</taxon>
        <taxon>Cyprinodontiformes</taxon>
        <taxon>Goodeidae</taxon>
        <taxon>Characodon</taxon>
    </lineage>
</organism>
<gene>
    <name evidence="2" type="ORF">CHARACLAT_021195</name>
</gene>
<evidence type="ECO:0000313" key="3">
    <source>
        <dbReference type="Proteomes" id="UP001352852"/>
    </source>
</evidence>
<protein>
    <submittedName>
        <fullName evidence="2">Uncharacterized protein</fullName>
    </submittedName>
</protein>
<dbReference type="EMBL" id="JAHUTJ010026647">
    <property type="protein sequence ID" value="MED6274912.1"/>
    <property type="molecule type" value="Genomic_DNA"/>
</dbReference>